<organism evidence="9 10">
    <name type="scientific">Hirundo rustica rustica</name>
    <dbReference type="NCBI Taxonomy" id="333673"/>
    <lineage>
        <taxon>Eukaryota</taxon>
        <taxon>Metazoa</taxon>
        <taxon>Chordata</taxon>
        <taxon>Craniata</taxon>
        <taxon>Vertebrata</taxon>
        <taxon>Euteleostomi</taxon>
        <taxon>Archelosauria</taxon>
        <taxon>Archosauria</taxon>
        <taxon>Dinosauria</taxon>
        <taxon>Saurischia</taxon>
        <taxon>Theropoda</taxon>
        <taxon>Coelurosauria</taxon>
        <taxon>Aves</taxon>
        <taxon>Neognathae</taxon>
        <taxon>Neoaves</taxon>
        <taxon>Telluraves</taxon>
        <taxon>Australaves</taxon>
        <taxon>Passeriformes</taxon>
        <taxon>Sylvioidea</taxon>
        <taxon>Hirundinidae</taxon>
        <taxon>Hirundo</taxon>
    </lineage>
</organism>
<comment type="caution">
    <text evidence="9">The sequence shown here is derived from an EMBL/GenBank/DDBJ whole genome shotgun (WGS) entry which is preliminary data.</text>
</comment>
<evidence type="ECO:0000313" key="10">
    <source>
        <dbReference type="Proteomes" id="UP000269221"/>
    </source>
</evidence>
<evidence type="ECO:0000256" key="1">
    <source>
        <dbReference type="ARBA" id="ARBA00004123"/>
    </source>
</evidence>
<dbReference type="InterPro" id="IPR022031">
    <property type="entry name" value="Rif1_N"/>
</dbReference>
<protein>
    <recommendedName>
        <fullName evidence="8">Telomere-associated protein Rif1 N-terminal domain-containing protein</fullName>
    </recommendedName>
</protein>
<proteinExistence type="predicted"/>
<keyword evidence="4" id="KW-0779">Telomere</keyword>
<evidence type="ECO:0000259" key="8">
    <source>
        <dbReference type="Pfam" id="PF12231"/>
    </source>
</evidence>
<dbReference type="GO" id="GO:0000723">
    <property type="term" value="P:telomere maintenance"/>
    <property type="evidence" value="ECO:0007669"/>
    <property type="project" value="TreeGrafter"/>
</dbReference>
<accession>A0A3M0LII9</accession>
<dbReference type="GO" id="GO:0140445">
    <property type="term" value="C:chromosome, telomeric repeat region"/>
    <property type="evidence" value="ECO:0007669"/>
    <property type="project" value="TreeGrafter"/>
</dbReference>
<sequence>MSAPGPGPGPAAPDPGPAAPGPHPSAPAAGFSLGPLLQTLGDPAAPPGELTDAHLTIISRLTGEGGKAFTADIRKHFPQLCKVFKVSNILSALETILTKGEVQSVVVEYEALNVIIRLMEQTPAQMGEEAVRWAKLIIPLVVHSAHKVQLRGATALEMGMPLLLQKQQEVAAVTEHLMTTKLISELQKLFSAKNETFVLKLWPLFVRLLGKTLHRSGSFINSLLQLEELGFRSSSPVVKKIAFIAWKSLIDNFALNPDILCSAKRLKLLMQPLSSIHVRTEALALTKLEVWWYLLMRLGPHLPSNFEQVW</sequence>
<evidence type="ECO:0000313" key="9">
    <source>
        <dbReference type="EMBL" id="RMC18877.1"/>
    </source>
</evidence>
<evidence type="ECO:0000256" key="6">
    <source>
        <dbReference type="ARBA" id="ARBA00023306"/>
    </source>
</evidence>
<dbReference type="PANTHER" id="PTHR22928:SF3">
    <property type="entry name" value="TELOMERE-ASSOCIATED PROTEIN RIF1"/>
    <property type="match status" value="1"/>
</dbReference>
<dbReference type="OrthoDB" id="5399929at2759"/>
<keyword evidence="3" id="KW-0158">Chromosome</keyword>
<reference evidence="9 10" key="1">
    <citation type="submission" date="2018-07" db="EMBL/GenBank/DDBJ databases">
        <title>A high quality draft genome assembly of the barn swallow (H. rustica rustica).</title>
        <authorList>
            <person name="Formenti G."/>
            <person name="Chiara M."/>
            <person name="Poveda L."/>
            <person name="Francoijs K.-J."/>
            <person name="Bonisoli-Alquati A."/>
            <person name="Canova L."/>
            <person name="Gianfranceschi L."/>
            <person name="Horner D.S."/>
            <person name="Saino N."/>
        </authorList>
    </citation>
    <scope>NUCLEOTIDE SEQUENCE [LARGE SCALE GENOMIC DNA]</scope>
    <source>
        <strain evidence="9">Chelidonia</strain>
        <tissue evidence="9">Blood</tissue>
    </source>
</reference>
<evidence type="ECO:0000256" key="3">
    <source>
        <dbReference type="ARBA" id="ARBA00022454"/>
    </source>
</evidence>
<name>A0A3M0LII9_HIRRU</name>
<dbReference type="GO" id="GO:0005634">
    <property type="term" value="C:nucleus"/>
    <property type="evidence" value="ECO:0007669"/>
    <property type="project" value="UniProtKB-SubCell"/>
</dbReference>
<keyword evidence="6" id="KW-0131">Cell cycle</keyword>
<evidence type="ECO:0000256" key="5">
    <source>
        <dbReference type="ARBA" id="ARBA00023242"/>
    </source>
</evidence>
<keyword evidence="10" id="KW-1185">Reference proteome</keyword>
<feature type="domain" description="Telomere-associated protein Rif1 N-terminal" evidence="8">
    <location>
        <begin position="85"/>
        <end position="309"/>
    </location>
</feature>
<feature type="compositionally biased region" description="Pro residues" evidence="7">
    <location>
        <begin position="1"/>
        <end position="25"/>
    </location>
</feature>
<feature type="region of interest" description="Disordered" evidence="7">
    <location>
        <begin position="1"/>
        <end position="45"/>
    </location>
</feature>
<comment type="subcellular location">
    <subcellularLocation>
        <location evidence="2">Chromosome</location>
        <location evidence="2">Telomere</location>
    </subcellularLocation>
    <subcellularLocation>
        <location evidence="1">Nucleus</location>
    </subcellularLocation>
</comment>
<evidence type="ECO:0000256" key="7">
    <source>
        <dbReference type="SAM" id="MobiDB-lite"/>
    </source>
</evidence>
<dbReference type="STRING" id="333673.A0A3M0LII9"/>
<dbReference type="Proteomes" id="UP000269221">
    <property type="component" value="Unassembled WGS sequence"/>
</dbReference>
<gene>
    <name evidence="9" type="ORF">DUI87_04774</name>
</gene>
<dbReference type="EMBL" id="QRBI01000096">
    <property type="protein sequence ID" value="RMC18877.1"/>
    <property type="molecule type" value="Genomic_DNA"/>
</dbReference>
<dbReference type="Pfam" id="PF12231">
    <property type="entry name" value="Rif1_N"/>
    <property type="match status" value="1"/>
</dbReference>
<keyword evidence="5" id="KW-0539">Nucleus</keyword>
<dbReference type="PANTHER" id="PTHR22928">
    <property type="entry name" value="TELOMERE-ASSOCIATED PROTEIN RIF1"/>
    <property type="match status" value="1"/>
</dbReference>
<dbReference type="AlphaFoldDB" id="A0A3M0LII9"/>
<evidence type="ECO:0000256" key="2">
    <source>
        <dbReference type="ARBA" id="ARBA00004574"/>
    </source>
</evidence>
<evidence type="ECO:0000256" key="4">
    <source>
        <dbReference type="ARBA" id="ARBA00022895"/>
    </source>
</evidence>